<evidence type="ECO:0000313" key="2">
    <source>
        <dbReference type="Proteomes" id="UP000638648"/>
    </source>
</evidence>
<dbReference type="AlphaFoldDB" id="A0A927MT21"/>
<keyword evidence="2" id="KW-1185">Reference proteome</keyword>
<accession>A0A927MT21</accession>
<proteinExistence type="predicted"/>
<protein>
    <submittedName>
        <fullName evidence="1">Uncharacterized protein</fullName>
    </submittedName>
</protein>
<comment type="caution">
    <text evidence="1">The sequence shown here is derived from an EMBL/GenBank/DDBJ whole genome shotgun (WGS) entry which is preliminary data.</text>
</comment>
<reference evidence="1" key="1">
    <citation type="submission" date="2020-10" db="EMBL/GenBank/DDBJ databases">
        <title>Sequencing the genomes of 1000 actinobacteria strains.</title>
        <authorList>
            <person name="Klenk H.-P."/>
        </authorList>
    </citation>
    <scope>NUCLEOTIDE SEQUENCE</scope>
    <source>
        <strain evidence="1">DSM 45354</strain>
    </source>
</reference>
<gene>
    <name evidence="1" type="ORF">HEB94_002502</name>
</gene>
<dbReference type="Proteomes" id="UP000638648">
    <property type="component" value="Unassembled WGS sequence"/>
</dbReference>
<evidence type="ECO:0000313" key="1">
    <source>
        <dbReference type="EMBL" id="MBE1605654.1"/>
    </source>
</evidence>
<name>A0A927MT21_9ACTN</name>
<sequence>MHAHLSLDLPGDDTSELIEDFSTVLVTHEVKSAALPVRTCRPRRGMCGRFLLLGRPSACLRSAVSEPPPQLSPEPSLRRLSRNKLGIVGAFEVAVLSFVAPLIGINEQGQLVTQGRSGRQPIGPVGLRRVRVHPSSLAHRWGYRSSPRPRGSAACAWRYSRLAATLDACLSVND</sequence>
<organism evidence="1 2">
    <name type="scientific">Actinopolymorpha pittospori</name>
    <dbReference type="NCBI Taxonomy" id="648752"/>
    <lineage>
        <taxon>Bacteria</taxon>
        <taxon>Bacillati</taxon>
        <taxon>Actinomycetota</taxon>
        <taxon>Actinomycetes</taxon>
        <taxon>Propionibacteriales</taxon>
        <taxon>Actinopolymorphaceae</taxon>
        <taxon>Actinopolymorpha</taxon>
    </lineage>
</organism>
<dbReference type="EMBL" id="JADBEM010000001">
    <property type="protein sequence ID" value="MBE1605654.1"/>
    <property type="molecule type" value="Genomic_DNA"/>
</dbReference>